<keyword evidence="3 4" id="KW-0560">Oxidoreductase</keyword>
<name>A0A9P6L8Q9_9AGAM</name>
<comment type="catalytic activity">
    <reaction evidence="4">
        <text>(R)-pantoate + NADP(+) = 2-dehydropantoate + NADPH + H(+)</text>
        <dbReference type="Rhea" id="RHEA:16233"/>
        <dbReference type="ChEBI" id="CHEBI:11561"/>
        <dbReference type="ChEBI" id="CHEBI:15378"/>
        <dbReference type="ChEBI" id="CHEBI:15980"/>
        <dbReference type="ChEBI" id="CHEBI:57783"/>
        <dbReference type="ChEBI" id="CHEBI:58349"/>
        <dbReference type="EC" id="1.1.1.169"/>
    </reaction>
</comment>
<dbReference type="GO" id="GO:0005737">
    <property type="term" value="C:cytoplasm"/>
    <property type="evidence" value="ECO:0007669"/>
    <property type="project" value="TreeGrafter"/>
</dbReference>
<evidence type="ECO:0000256" key="3">
    <source>
        <dbReference type="ARBA" id="ARBA00023002"/>
    </source>
</evidence>
<evidence type="ECO:0000313" key="7">
    <source>
        <dbReference type="EMBL" id="KAF9787425.1"/>
    </source>
</evidence>
<comment type="similarity">
    <text evidence="1 4">Belongs to the ketopantoate reductase family.</text>
</comment>
<dbReference type="InterPro" id="IPR013332">
    <property type="entry name" value="KPR_N"/>
</dbReference>
<dbReference type="NCBIfam" id="TIGR00745">
    <property type="entry name" value="apbA_panE"/>
    <property type="match status" value="1"/>
</dbReference>
<dbReference type="EMBL" id="WIUZ02000005">
    <property type="protein sequence ID" value="KAF9787425.1"/>
    <property type="molecule type" value="Genomic_DNA"/>
</dbReference>
<dbReference type="EC" id="1.1.1.169" evidence="4"/>
<dbReference type="InterPro" id="IPR008927">
    <property type="entry name" value="6-PGluconate_DH-like_C_sf"/>
</dbReference>
<dbReference type="Proteomes" id="UP000736335">
    <property type="component" value="Unassembled WGS sequence"/>
</dbReference>
<dbReference type="InterPro" id="IPR003710">
    <property type="entry name" value="ApbA"/>
</dbReference>
<dbReference type="Gene3D" id="3.40.50.720">
    <property type="entry name" value="NAD(P)-binding Rossmann-like Domain"/>
    <property type="match status" value="1"/>
</dbReference>
<dbReference type="InterPro" id="IPR051402">
    <property type="entry name" value="KPR-Related"/>
</dbReference>
<comment type="function">
    <text evidence="4">Catalyzes the NADPH-dependent reduction of ketopantoate into pantoic acid.</text>
</comment>
<evidence type="ECO:0000256" key="2">
    <source>
        <dbReference type="ARBA" id="ARBA00022857"/>
    </source>
</evidence>
<evidence type="ECO:0000313" key="8">
    <source>
        <dbReference type="Proteomes" id="UP000736335"/>
    </source>
</evidence>
<sequence length="324" mass="35487">MLDICVVGFGALGSFYSFALEKSGQTQVTAVCRSNYEVIKDHGLNIDSNVLGKHEAWRPYRVAASTQEAADRPYRFVICSFKALPDVTSTPDILGPLLNHADAFVLIQNGVGVERELRRRLPTATIISGCSWADATIVENGRLLTQYGLEHVTLGTHPLPDGEPEEGSVKLLTDLLLKGGTKPEPESDIVAQRWRKVLWNAAYSGLCTTSRATMGELLAPPNLELVNGTIRGIFDEIILIARTSGIHTGTLLEDEAVGIIRRTKPSDFKPSMLVDLEANRPIEVEVIFGEIVRKAAEVGVPAPRLQALYTTLKVIQHKILAKRK</sequence>
<protein>
    <recommendedName>
        <fullName evidence="4">2-dehydropantoate 2-reductase</fullName>
        <ecNumber evidence="4">1.1.1.169</ecNumber>
    </recommendedName>
    <alternativeName>
        <fullName evidence="4">Ketopantoate reductase</fullName>
    </alternativeName>
</protein>
<keyword evidence="2 4" id="KW-0521">NADP</keyword>
<feature type="domain" description="Ketopantoate reductase C-terminal" evidence="6">
    <location>
        <begin position="188"/>
        <end position="316"/>
    </location>
</feature>
<reference evidence="7" key="2">
    <citation type="submission" date="2020-11" db="EMBL/GenBank/DDBJ databases">
        <authorList>
            <consortium name="DOE Joint Genome Institute"/>
            <person name="Kuo A."/>
            <person name="Miyauchi S."/>
            <person name="Kiss E."/>
            <person name="Drula E."/>
            <person name="Kohler A."/>
            <person name="Sanchez-Garcia M."/>
            <person name="Andreopoulos B."/>
            <person name="Barry K.W."/>
            <person name="Bonito G."/>
            <person name="Buee M."/>
            <person name="Carver A."/>
            <person name="Chen C."/>
            <person name="Cichocki N."/>
            <person name="Clum A."/>
            <person name="Culley D."/>
            <person name="Crous P.W."/>
            <person name="Fauchery L."/>
            <person name="Girlanda M."/>
            <person name="Hayes R."/>
            <person name="Keri Z."/>
            <person name="Labutti K."/>
            <person name="Lipzen A."/>
            <person name="Lombard V."/>
            <person name="Magnuson J."/>
            <person name="Maillard F."/>
            <person name="Morin E."/>
            <person name="Murat C."/>
            <person name="Nolan M."/>
            <person name="Ohm R."/>
            <person name="Pangilinan J."/>
            <person name="Pereira M."/>
            <person name="Perotto S."/>
            <person name="Peter M."/>
            <person name="Riley R."/>
            <person name="Sitrit Y."/>
            <person name="Stielow B."/>
            <person name="Szollosi G."/>
            <person name="Zifcakova L."/>
            <person name="Stursova M."/>
            <person name="Spatafora J.W."/>
            <person name="Tedersoo L."/>
            <person name="Vaario L.-M."/>
            <person name="Yamada A."/>
            <person name="Yan M."/>
            <person name="Wang P."/>
            <person name="Xu J."/>
            <person name="Bruns T."/>
            <person name="Baldrian P."/>
            <person name="Vilgalys R."/>
            <person name="Henrissat B."/>
            <person name="Grigoriev I.V."/>
            <person name="Hibbett D."/>
            <person name="Nagy L.G."/>
            <person name="Martin F.M."/>
        </authorList>
    </citation>
    <scope>NUCLEOTIDE SEQUENCE</scope>
    <source>
        <strain evidence="7">UH-Tt-Lm1</strain>
    </source>
</reference>
<organism evidence="7 8">
    <name type="scientific">Thelephora terrestris</name>
    <dbReference type="NCBI Taxonomy" id="56493"/>
    <lineage>
        <taxon>Eukaryota</taxon>
        <taxon>Fungi</taxon>
        <taxon>Dikarya</taxon>
        <taxon>Basidiomycota</taxon>
        <taxon>Agaricomycotina</taxon>
        <taxon>Agaricomycetes</taxon>
        <taxon>Thelephorales</taxon>
        <taxon>Thelephoraceae</taxon>
        <taxon>Thelephora</taxon>
    </lineage>
</organism>
<evidence type="ECO:0000256" key="1">
    <source>
        <dbReference type="ARBA" id="ARBA00007870"/>
    </source>
</evidence>
<comment type="caution">
    <text evidence="7">The sequence shown here is derived from an EMBL/GenBank/DDBJ whole genome shotgun (WGS) entry which is preliminary data.</text>
</comment>
<dbReference type="GO" id="GO:0015940">
    <property type="term" value="P:pantothenate biosynthetic process"/>
    <property type="evidence" value="ECO:0007669"/>
    <property type="project" value="InterPro"/>
</dbReference>
<dbReference type="AlphaFoldDB" id="A0A9P6L8Q9"/>
<dbReference type="InterPro" id="IPR013328">
    <property type="entry name" value="6PGD_dom2"/>
</dbReference>
<dbReference type="FunFam" id="1.10.1040.10:FF:000017">
    <property type="entry name" value="2-dehydropantoate 2-reductase"/>
    <property type="match status" value="1"/>
</dbReference>
<feature type="domain" description="Ketopantoate reductase N-terminal" evidence="5">
    <location>
        <begin position="4"/>
        <end position="156"/>
    </location>
</feature>
<dbReference type="SUPFAM" id="SSF48179">
    <property type="entry name" value="6-phosphogluconate dehydrogenase C-terminal domain-like"/>
    <property type="match status" value="1"/>
</dbReference>
<dbReference type="Gene3D" id="1.10.1040.10">
    <property type="entry name" value="N-(1-d-carboxylethyl)-l-norvaline Dehydrogenase, domain 2"/>
    <property type="match status" value="1"/>
</dbReference>
<dbReference type="OrthoDB" id="3609at2759"/>
<dbReference type="InterPro" id="IPR036291">
    <property type="entry name" value="NAD(P)-bd_dom_sf"/>
</dbReference>
<evidence type="ECO:0000259" key="6">
    <source>
        <dbReference type="Pfam" id="PF08546"/>
    </source>
</evidence>
<reference evidence="7" key="1">
    <citation type="journal article" date="2020" name="Nat. Commun.">
        <title>Large-scale genome sequencing of mycorrhizal fungi provides insights into the early evolution of symbiotic traits.</title>
        <authorList>
            <person name="Miyauchi S."/>
            <person name="Kiss E."/>
            <person name="Kuo A."/>
            <person name="Drula E."/>
            <person name="Kohler A."/>
            <person name="Sanchez-Garcia M."/>
            <person name="Morin E."/>
            <person name="Andreopoulos B."/>
            <person name="Barry K.W."/>
            <person name="Bonito G."/>
            <person name="Buee M."/>
            <person name="Carver A."/>
            <person name="Chen C."/>
            <person name="Cichocki N."/>
            <person name="Clum A."/>
            <person name="Culley D."/>
            <person name="Crous P.W."/>
            <person name="Fauchery L."/>
            <person name="Girlanda M."/>
            <person name="Hayes R.D."/>
            <person name="Keri Z."/>
            <person name="LaButti K."/>
            <person name="Lipzen A."/>
            <person name="Lombard V."/>
            <person name="Magnuson J."/>
            <person name="Maillard F."/>
            <person name="Murat C."/>
            <person name="Nolan M."/>
            <person name="Ohm R.A."/>
            <person name="Pangilinan J."/>
            <person name="Pereira M.F."/>
            <person name="Perotto S."/>
            <person name="Peter M."/>
            <person name="Pfister S."/>
            <person name="Riley R."/>
            <person name="Sitrit Y."/>
            <person name="Stielow J.B."/>
            <person name="Szollosi G."/>
            <person name="Zifcakova L."/>
            <person name="Stursova M."/>
            <person name="Spatafora J.W."/>
            <person name="Tedersoo L."/>
            <person name="Vaario L.M."/>
            <person name="Yamada A."/>
            <person name="Yan M."/>
            <person name="Wang P."/>
            <person name="Xu J."/>
            <person name="Bruns T."/>
            <person name="Baldrian P."/>
            <person name="Vilgalys R."/>
            <person name="Dunand C."/>
            <person name="Henrissat B."/>
            <person name="Grigoriev I.V."/>
            <person name="Hibbett D."/>
            <person name="Nagy L.G."/>
            <person name="Martin F.M."/>
        </authorList>
    </citation>
    <scope>NUCLEOTIDE SEQUENCE</scope>
    <source>
        <strain evidence="7">UH-Tt-Lm1</strain>
    </source>
</reference>
<dbReference type="GO" id="GO:0008677">
    <property type="term" value="F:2-dehydropantoate 2-reductase activity"/>
    <property type="evidence" value="ECO:0007669"/>
    <property type="project" value="UniProtKB-EC"/>
</dbReference>
<dbReference type="PANTHER" id="PTHR21708:SF43">
    <property type="entry name" value="KETOPANTOATE REDUCTASE C-TERMINAL DOMAIN-CONTAINING PROTEIN"/>
    <property type="match status" value="1"/>
</dbReference>
<gene>
    <name evidence="7" type="ORF">BJ322DRAFT_721385</name>
</gene>
<proteinExistence type="inferred from homology"/>
<evidence type="ECO:0000259" key="5">
    <source>
        <dbReference type="Pfam" id="PF02558"/>
    </source>
</evidence>
<accession>A0A9P6L8Q9</accession>
<dbReference type="PANTHER" id="PTHR21708">
    <property type="entry name" value="PROBABLE 2-DEHYDROPANTOATE 2-REDUCTASE"/>
    <property type="match status" value="1"/>
</dbReference>
<dbReference type="InterPro" id="IPR013752">
    <property type="entry name" value="KPA_reductase"/>
</dbReference>
<dbReference type="Pfam" id="PF08546">
    <property type="entry name" value="ApbA_C"/>
    <property type="match status" value="1"/>
</dbReference>
<dbReference type="Pfam" id="PF02558">
    <property type="entry name" value="ApbA"/>
    <property type="match status" value="1"/>
</dbReference>
<dbReference type="SUPFAM" id="SSF51735">
    <property type="entry name" value="NAD(P)-binding Rossmann-fold domains"/>
    <property type="match status" value="1"/>
</dbReference>
<evidence type="ECO:0000256" key="4">
    <source>
        <dbReference type="RuleBase" id="RU362068"/>
    </source>
</evidence>
<keyword evidence="8" id="KW-1185">Reference proteome</keyword>